<evidence type="ECO:0000313" key="5">
    <source>
        <dbReference type="Proteomes" id="UP000199103"/>
    </source>
</evidence>
<dbReference type="PROSITE" id="PS00061">
    <property type="entry name" value="ADH_SHORT"/>
    <property type="match status" value="1"/>
</dbReference>
<proteinExistence type="inferred from homology"/>
<dbReference type="PANTHER" id="PTHR43490">
    <property type="entry name" value="(+)-NEOMENTHOL DEHYDROGENASE"/>
    <property type="match status" value="1"/>
</dbReference>
<protein>
    <submittedName>
        <fullName evidence="4">NAD(P)-dependent dehydrogenase, short-chain alcohol dehydrogenase family</fullName>
    </submittedName>
</protein>
<dbReference type="RefSeq" id="WP_091526778.1">
    <property type="nucleotide sequence ID" value="NZ_LT629772.1"/>
</dbReference>
<dbReference type="Pfam" id="PF00106">
    <property type="entry name" value="adh_short"/>
    <property type="match status" value="1"/>
</dbReference>
<sequence length="243" mass="25981">MTDSKIILITGANKGIGYETARALGAAGHTVLMGARNPGRGRTAADTLRATGLDVRYLPLDLTDEKTITAASELIRDEYGRLDILINNAVTTVDLGRTPEEVSRDDLRTAYETNVFGPVSLINSLIPLLRNGTRPLIGNVSSGLGTFTFLTDPTSEYAQYRTLLTYNSSKAALNAVTVIYATRLAADGIRVNALSPGFVATDLNNNTGTDSPADGGRRIAEQVLAEDELTGVFRRETGGGYPW</sequence>
<dbReference type="InterPro" id="IPR036291">
    <property type="entry name" value="NAD(P)-bd_dom_sf"/>
</dbReference>
<dbReference type="Gene3D" id="3.40.50.720">
    <property type="entry name" value="NAD(P)-binding Rossmann-like Domain"/>
    <property type="match status" value="1"/>
</dbReference>
<evidence type="ECO:0000313" key="4">
    <source>
        <dbReference type="EMBL" id="SDS92088.1"/>
    </source>
</evidence>
<name>A0A1H1W467_9ACTN</name>
<comment type="similarity">
    <text evidence="1">Belongs to the short-chain dehydrogenases/reductases (SDR) family.</text>
</comment>
<dbReference type="STRING" id="630515.SAMN04489812_3493"/>
<organism evidence="4 5">
    <name type="scientific">Microlunatus soli</name>
    <dbReference type="NCBI Taxonomy" id="630515"/>
    <lineage>
        <taxon>Bacteria</taxon>
        <taxon>Bacillati</taxon>
        <taxon>Actinomycetota</taxon>
        <taxon>Actinomycetes</taxon>
        <taxon>Propionibacteriales</taxon>
        <taxon>Propionibacteriaceae</taxon>
        <taxon>Microlunatus</taxon>
    </lineage>
</organism>
<dbReference type="SUPFAM" id="SSF51735">
    <property type="entry name" value="NAD(P)-binding Rossmann-fold domains"/>
    <property type="match status" value="1"/>
</dbReference>
<dbReference type="InterPro" id="IPR002347">
    <property type="entry name" value="SDR_fam"/>
</dbReference>
<dbReference type="AlphaFoldDB" id="A0A1H1W467"/>
<gene>
    <name evidence="4" type="ORF">SAMN04489812_3493</name>
</gene>
<evidence type="ECO:0000256" key="2">
    <source>
        <dbReference type="ARBA" id="ARBA00022857"/>
    </source>
</evidence>
<evidence type="ECO:0000256" key="3">
    <source>
        <dbReference type="ARBA" id="ARBA00023002"/>
    </source>
</evidence>
<keyword evidence="5" id="KW-1185">Reference proteome</keyword>
<dbReference type="PANTHER" id="PTHR43490:SF99">
    <property type="entry name" value="SHORT-CHAIN DEHYDROGENASE_REDUCTASE"/>
    <property type="match status" value="1"/>
</dbReference>
<reference evidence="4 5" key="1">
    <citation type="submission" date="2016-10" db="EMBL/GenBank/DDBJ databases">
        <authorList>
            <person name="de Groot N.N."/>
        </authorList>
    </citation>
    <scope>NUCLEOTIDE SEQUENCE [LARGE SCALE GENOMIC DNA]</scope>
    <source>
        <strain evidence="4 5">DSM 21800</strain>
    </source>
</reference>
<dbReference type="InterPro" id="IPR020904">
    <property type="entry name" value="Sc_DH/Rdtase_CS"/>
</dbReference>
<dbReference type="Proteomes" id="UP000199103">
    <property type="component" value="Chromosome I"/>
</dbReference>
<dbReference type="GO" id="GO:0016491">
    <property type="term" value="F:oxidoreductase activity"/>
    <property type="evidence" value="ECO:0007669"/>
    <property type="project" value="UniProtKB-KW"/>
</dbReference>
<dbReference type="OrthoDB" id="154414at2"/>
<dbReference type="PRINTS" id="PR00081">
    <property type="entry name" value="GDHRDH"/>
</dbReference>
<keyword evidence="2" id="KW-0521">NADP</keyword>
<evidence type="ECO:0000256" key="1">
    <source>
        <dbReference type="ARBA" id="ARBA00006484"/>
    </source>
</evidence>
<accession>A0A1H1W467</accession>
<keyword evidence="3" id="KW-0560">Oxidoreductase</keyword>
<dbReference type="EMBL" id="LT629772">
    <property type="protein sequence ID" value="SDS92088.1"/>
    <property type="molecule type" value="Genomic_DNA"/>
</dbReference>